<reference evidence="2 3" key="1">
    <citation type="submission" date="2019-02" db="EMBL/GenBank/DDBJ databases">
        <title>Genomic Encyclopedia of Archaeal and Bacterial Type Strains, Phase II (KMG-II): from individual species to whole genera.</title>
        <authorList>
            <person name="Goeker M."/>
        </authorList>
    </citation>
    <scope>NUCLEOTIDE SEQUENCE [LARGE SCALE GENOMIC DNA]</scope>
    <source>
        <strain evidence="2 3">DSM 18101</strain>
    </source>
</reference>
<accession>A0A4Q7Z2B1</accession>
<evidence type="ECO:0000313" key="3">
    <source>
        <dbReference type="Proteomes" id="UP000292958"/>
    </source>
</evidence>
<organism evidence="2 3">
    <name type="scientific">Edaphobacter modestus</name>
    <dbReference type="NCBI Taxonomy" id="388466"/>
    <lineage>
        <taxon>Bacteria</taxon>
        <taxon>Pseudomonadati</taxon>
        <taxon>Acidobacteriota</taxon>
        <taxon>Terriglobia</taxon>
        <taxon>Terriglobales</taxon>
        <taxon>Acidobacteriaceae</taxon>
        <taxon>Edaphobacter</taxon>
    </lineage>
</organism>
<dbReference type="EMBL" id="SHKW01000001">
    <property type="protein sequence ID" value="RZU43703.1"/>
    <property type="molecule type" value="Genomic_DNA"/>
</dbReference>
<proteinExistence type="predicted"/>
<keyword evidence="3" id="KW-1185">Reference proteome</keyword>
<gene>
    <name evidence="2" type="ORF">BDD14_5401</name>
</gene>
<dbReference type="Proteomes" id="UP000292958">
    <property type="component" value="Unassembled WGS sequence"/>
</dbReference>
<feature type="region of interest" description="Disordered" evidence="1">
    <location>
        <begin position="24"/>
        <end position="84"/>
    </location>
</feature>
<comment type="caution">
    <text evidence="2">The sequence shown here is derived from an EMBL/GenBank/DDBJ whole genome shotgun (WGS) entry which is preliminary data.</text>
</comment>
<feature type="compositionally biased region" description="Polar residues" evidence="1">
    <location>
        <begin position="72"/>
        <end position="82"/>
    </location>
</feature>
<evidence type="ECO:0000313" key="2">
    <source>
        <dbReference type="EMBL" id="RZU43703.1"/>
    </source>
</evidence>
<feature type="compositionally biased region" description="Polar residues" evidence="1">
    <location>
        <begin position="39"/>
        <end position="54"/>
    </location>
</feature>
<dbReference type="AlphaFoldDB" id="A0A4Q7Z2B1"/>
<name>A0A4Q7Z2B1_9BACT</name>
<sequence length="163" mass="17310">MPALAAKTNEPCPGAATRYTTVARDEPASSDQVVRCAGRNSQHTHAATNNSVESPKQAGSIKLRGSPAAPSNAPSTGQQSGQPIFGIRANKSGQLLTVRKDHHLGRLSGSWLWHINVSLPERRCHLKPVCREELLQGLACEPRKALCSSAARVSSVRGGSVRS</sequence>
<protein>
    <submittedName>
        <fullName evidence="2">Uncharacterized protein</fullName>
    </submittedName>
</protein>
<evidence type="ECO:0000256" key="1">
    <source>
        <dbReference type="SAM" id="MobiDB-lite"/>
    </source>
</evidence>